<dbReference type="InterPro" id="IPR013221">
    <property type="entry name" value="Mur_ligase_cen"/>
</dbReference>
<protein>
    <recommendedName>
        <fullName evidence="6 17">UDP-N-acetylmuramoylalanine--D-glutamate ligase</fullName>
        <ecNumber evidence="5 17">6.3.2.9</ecNumber>
    </recommendedName>
    <alternativeName>
        <fullName evidence="15 17">D-glutamic acid-adding enzyme</fullName>
    </alternativeName>
    <alternativeName>
        <fullName evidence="14 17">UDP-N-acetylmuramoyl-L-alanyl-D-glutamate synthetase</fullName>
    </alternativeName>
</protein>
<comment type="similarity">
    <text evidence="4 17">Belongs to the MurCDEF family.</text>
</comment>
<evidence type="ECO:0000256" key="16">
    <source>
        <dbReference type="ARBA" id="ARBA00047632"/>
    </source>
</evidence>
<dbReference type="Gene3D" id="3.40.1190.10">
    <property type="entry name" value="Mur-like, catalytic domain"/>
    <property type="match status" value="1"/>
</dbReference>
<evidence type="ECO:0000313" key="22">
    <source>
        <dbReference type="Proteomes" id="UP000425916"/>
    </source>
</evidence>
<evidence type="ECO:0000256" key="4">
    <source>
        <dbReference type="ARBA" id="ARBA00010416"/>
    </source>
</evidence>
<evidence type="ECO:0000256" key="17">
    <source>
        <dbReference type="HAMAP-Rule" id="MF_00639"/>
    </source>
</evidence>
<dbReference type="PANTHER" id="PTHR43692:SF1">
    <property type="entry name" value="UDP-N-ACETYLMURAMOYLALANINE--D-GLUTAMATE LIGASE"/>
    <property type="match status" value="1"/>
</dbReference>
<comment type="subcellular location">
    <subcellularLocation>
        <location evidence="2 17 18">Cytoplasm</location>
    </subcellularLocation>
</comment>
<keyword evidence="22" id="KW-1185">Reference proteome</keyword>
<dbReference type="InterPro" id="IPR005762">
    <property type="entry name" value="MurD"/>
</dbReference>
<dbReference type="RefSeq" id="WP_156273988.1">
    <property type="nucleotide sequence ID" value="NZ_CP046244.1"/>
</dbReference>
<evidence type="ECO:0000256" key="6">
    <source>
        <dbReference type="ARBA" id="ARBA00015655"/>
    </source>
</evidence>
<sequence length="469" mass="50434">MSWQGKKVLVVGLGKSGRAAAAELARLGAKVTACDYKLLEGEELDALSRAGVELILGRYPEVALLRPYLVVTSPGVPSWEPPLAEARQLGIPIWSELELAYRLLPPGVKIAAVTGTNGKTTTTALCGQILQDAGLPAVVGGNIGIPLVKEIREVIPEGYVVCEVSSFQLEAIAAFRPRVAVILNITPDHLDRHGDLASYIAVKARIMAFQEPEDFAVLNYDDPATRELANKSKAQVLFFSRQQRLERGAFLKDDVIYANLGGGEVKLCHREELSLKGSHNLENCLAASLVALALGVKPEQLMDTLKTFPGVPHRLERVAGVGGVLYINDSKGTNPEATMKALEAYPNPLVLIAGGRNKGSDFTPLARKMAGRVKYLVLVGEAAPDLEQAARGAGIKHIYRASDFKDAVLEAARRALPGDIVMLSPACASWDMFKNYEERGDLFKSIVLELAGNSYGGVIHGGEPQPSKE</sequence>
<proteinExistence type="inferred from homology"/>
<gene>
    <name evidence="17 21" type="primary">murD</name>
    <name evidence="21" type="ORF">MGLY_23150</name>
</gene>
<comment type="pathway">
    <text evidence="3 17 18">Cell wall biogenesis; peptidoglycan biosynthesis.</text>
</comment>
<evidence type="ECO:0000256" key="13">
    <source>
        <dbReference type="ARBA" id="ARBA00023316"/>
    </source>
</evidence>
<dbReference type="AlphaFoldDB" id="A0A6I5ZSE1"/>
<evidence type="ECO:0000259" key="20">
    <source>
        <dbReference type="Pfam" id="PF08245"/>
    </source>
</evidence>
<dbReference type="EC" id="6.3.2.9" evidence="5 17"/>
<keyword evidence="13 17" id="KW-0961">Cell wall biogenesis/degradation</keyword>
<keyword evidence="11 17" id="KW-0133">Cell shape</keyword>
<evidence type="ECO:0000256" key="11">
    <source>
        <dbReference type="ARBA" id="ARBA00022960"/>
    </source>
</evidence>
<dbReference type="GO" id="GO:0008360">
    <property type="term" value="P:regulation of cell shape"/>
    <property type="evidence" value="ECO:0007669"/>
    <property type="project" value="UniProtKB-KW"/>
</dbReference>
<dbReference type="Gene3D" id="3.90.190.20">
    <property type="entry name" value="Mur ligase, C-terminal domain"/>
    <property type="match status" value="1"/>
</dbReference>
<reference evidence="21 22" key="1">
    <citation type="submission" date="2019-11" db="EMBL/GenBank/DDBJ databases">
        <title>Genome sequence of Moorella glycerini DSM11254.</title>
        <authorList>
            <person name="Poehlein A."/>
            <person name="Boeer T."/>
            <person name="Daniel R."/>
        </authorList>
    </citation>
    <scope>NUCLEOTIDE SEQUENCE [LARGE SCALE GENOMIC DNA]</scope>
    <source>
        <strain evidence="21 22">DSM 11254</strain>
    </source>
</reference>
<evidence type="ECO:0000256" key="18">
    <source>
        <dbReference type="RuleBase" id="RU003664"/>
    </source>
</evidence>
<dbReference type="Pfam" id="PF02875">
    <property type="entry name" value="Mur_ligase_C"/>
    <property type="match status" value="1"/>
</dbReference>
<dbReference type="GO" id="GO:0071555">
    <property type="term" value="P:cell wall organization"/>
    <property type="evidence" value="ECO:0007669"/>
    <property type="project" value="UniProtKB-KW"/>
</dbReference>
<dbReference type="InterPro" id="IPR036565">
    <property type="entry name" value="Mur-like_cat_sf"/>
</dbReference>
<keyword evidence="8 17" id="KW-0436">Ligase</keyword>
<evidence type="ECO:0000256" key="15">
    <source>
        <dbReference type="ARBA" id="ARBA00032324"/>
    </source>
</evidence>
<comment type="catalytic activity">
    <reaction evidence="16 17 18">
        <text>UDP-N-acetyl-alpha-D-muramoyl-L-alanine + D-glutamate + ATP = UDP-N-acetyl-alpha-D-muramoyl-L-alanyl-D-glutamate + ADP + phosphate + H(+)</text>
        <dbReference type="Rhea" id="RHEA:16429"/>
        <dbReference type="ChEBI" id="CHEBI:15378"/>
        <dbReference type="ChEBI" id="CHEBI:29986"/>
        <dbReference type="ChEBI" id="CHEBI:30616"/>
        <dbReference type="ChEBI" id="CHEBI:43474"/>
        <dbReference type="ChEBI" id="CHEBI:83898"/>
        <dbReference type="ChEBI" id="CHEBI:83900"/>
        <dbReference type="ChEBI" id="CHEBI:456216"/>
        <dbReference type="EC" id="6.3.2.9"/>
    </reaction>
</comment>
<evidence type="ECO:0000259" key="19">
    <source>
        <dbReference type="Pfam" id="PF02875"/>
    </source>
</evidence>
<dbReference type="GO" id="GO:0005524">
    <property type="term" value="F:ATP binding"/>
    <property type="evidence" value="ECO:0007669"/>
    <property type="project" value="UniProtKB-UniRule"/>
</dbReference>
<dbReference type="UniPathway" id="UPA00219"/>
<evidence type="ECO:0000256" key="12">
    <source>
        <dbReference type="ARBA" id="ARBA00022984"/>
    </source>
</evidence>
<evidence type="ECO:0000256" key="7">
    <source>
        <dbReference type="ARBA" id="ARBA00022490"/>
    </source>
</evidence>
<dbReference type="InterPro" id="IPR036615">
    <property type="entry name" value="Mur_ligase_C_dom_sf"/>
</dbReference>
<dbReference type="GO" id="GO:0008764">
    <property type="term" value="F:UDP-N-acetylmuramoylalanine-D-glutamate ligase activity"/>
    <property type="evidence" value="ECO:0007669"/>
    <property type="project" value="UniProtKB-UniRule"/>
</dbReference>
<keyword evidence="7 17" id="KW-0963">Cytoplasm</keyword>
<dbReference type="GO" id="GO:0005737">
    <property type="term" value="C:cytoplasm"/>
    <property type="evidence" value="ECO:0007669"/>
    <property type="project" value="UniProtKB-SubCell"/>
</dbReference>
<organism evidence="21 22">
    <name type="scientific">Neomoorella glycerini</name>
    <dbReference type="NCBI Taxonomy" id="55779"/>
    <lineage>
        <taxon>Bacteria</taxon>
        <taxon>Bacillati</taxon>
        <taxon>Bacillota</taxon>
        <taxon>Clostridia</taxon>
        <taxon>Neomoorellales</taxon>
        <taxon>Neomoorellaceae</taxon>
        <taxon>Neomoorella</taxon>
    </lineage>
</organism>
<name>A0A6I5ZSE1_9FIRM</name>
<dbReference type="OrthoDB" id="9809796at2"/>
<feature type="domain" description="Mur ligase central" evidence="20">
    <location>
        <begin position="113"/>
        <end position="291"/>
    </location>
</feature>
<dbReference type="Gene3D" id="3.40.50.720">
    <property type="entry name" value="NAD(P)-binding Rossmann-like Domain"/>
    <property type="match status" value="1"/>
</dbReference>
<dbReference type="SUPFAM" id="SSF53623">
    <property type="entry name" value="MurD-like peptide ligases, catalytic domain"/>
    <property type="match status" value="1"/>
</dbReference>
<dbReference type="Proteomes" id="UP000425916">
    <property type="component" value="Chromosome"/>
</dbReference>
<dbReference type="SUPFAM" id="SSF51984">
    <property type="entry name" value="MurCD N-terminal domain"/>
    <property type="match status" value="1"/>
</dbReference>
<evidence type="ECO:0000256" key="3">
    <source>
        <dbReference type="ARBA" id="ARBA00004752"/>
    </source>
</evidence>
<evidence type="ECO:0000256" key="10">
    <source>
        <dbReference type="ARBA" id="ARBA00022840"/>
    </source>
</evidence>
<dbReference type="HAMAP" id="MF_00639">
    <property type="entry name" value="MurD"/>
    <property type="match status" value="1"/>
</dbReference>
<dbReference type="PANTHER" id="PTHR43692">
    <property type="entry name" value="UDP-N-ACETYLMURAMOYLALANINE--D-GLUTAMATE LIGASE"/>
    <property type="match status" value="1"/>
</dbReference>
<evidence type="ECO:0000256" key="2">
    <source>
        <dbReference type="ARBA" id="ARBA00004496"/>
    </source>
</evidence>
<dbReference type="InterPro" id="IPR004101">
    <property type="entry name" value="Mur_ligase_C"/>
</dbReference>
<keyword evidence="17 18" id="KW-0131">Cell cycle</keyword>
<dbReference type="NCBIfam" id="TIGR01087">
    <property type="entry name" value="murD"/>
    <property type="match status" value="1"/>
</dbReference>
<evidence type="ECO:0000256" key="9">
    <source>
        <dbReference type="ARBA" id="ARBA00022741"/>
    </source>
</evidence>
<feature type="domain" description="Mur ligase C-terminal" evidence="19">
    <location>
        <begin position="313"/>
        <end position="427"/>
    </location>
</feature>
<dbReference type="Pfam" id="PF21799">
    <property type="entry name" value="MurD-like_N"/>
    <property type="match status" value="1"/>
</dbReference>
<evidence type="ECO:0000313" key="21">
    <source>
        <dbReference type="EMBL" id="QGP92922.1"/>
    </source>
</evidence>
<dbReference type="SUPFAM" id="SSF53244">
    <property type="entry name" value="MurD-like peptide ligases, peptide-binding domain"/>
    <property type="match status" value="1"/>
</dbReference>
<dbReference type="GO" id="GO:0051301">
    <property type="term" value="P:cell division"/>
    <property type="evidence" value="ECO:0007669"/>
    <property type="project" value="UniProtKB-KW"/>
</dbReference>
<keyword evidence="10 17" id="KW-0067">ATP-binding</keyword>
<evidence type="ECO:0000256" key="1">
    <source>
        <dbReference type="ARBA" id="ARBA00002734"/>
    </source>
</evidence>
<feature type="binding site" evidence="17">
    <location>
        <begin position="115"/>
        <end position="121"/>
    </location>
    <ligand>
        <name>ATP</name>
        <dbReference type="ChEBI" id="CHEBI:30616"/>
    </ligand>
</feature>
<accession>A0A6I5ZSE1</accession>
<evidence type="ECO:0000256" key="5">
    <source>
        <dbReference type="ARBA" id="ARBA00012212"/>
    </source>
</evidence>
<evidence type="ECO:0000256" key="14">
    <source>
        <dbReference type="ARBA" id="ARBA00030398"/>
    </source>
</evidence>
<comment type="function">
    <text evidence="1 17 18">Cell wall formation. Catalyzes the addition of glutamate to the nucleotide precursor UDP-N-acetylmuramoyl-L-alanine (UMA).</text>
</comment>
<keyword evidence="12 17" id="KW-0573">Peptidoglycan synthesis</keyword>
<keyword evidence="9 17" id="KW-0547">Nucleotide-binding</keyword>
<evidence type="ECO:0000256" key="8">
    <source>
        <dbReference type="ARBA" id="ARBA00022598"/>
    </source>
</evidence>
<dbReference type="GO" id="GO:0009252">
    <property type="term" value="P:peptidoglycan biosynthetic process"/>
    <property type="evidence" value="ECO:0007669"/>
    <property type="project" value="UniProtKB-UniRule"/>
</dbReference>
<dbReference type="EMBL" id="CP046244">
    <property type="protein sequence ID" value="QGP92922.1"/>
    <property type="molecule type" value="Genomic_DNA"/>
</dbReference>
<keyword evidence="17 18" id="KW-0132">Cell division</keyword>
<dbReference type="Pfam" id="PF08245">
    <property type="entry name" value="Mur_ligase_M"/>
    <property type="match status" value="1"/>
</dbReference>